<dbReference type="InterPro" id="IPR050838">
    <property type="entry name" value="Ketopantoate_reductase"/>
</dbReference>
<dbReference type="Gene3D" id="1.10.1040.10">
    <property type="entry name" value="N-(1-d-carboxylethyl)-l-norvaline Dehydrogenase, domain 2"/>
    <property type="match status" value="1"/>
</dbReference>
<dbReference type="RefSeq" id="WP_044938736.1">
    <property type="nucleotide sequence ID" value="NZ_KN174161.1"/>
</dbReference>
<dbReference type="PANTHER" id="PTHR43765:SF2">
    <property type="entry name" value="2-DEHYDROPANTOATE 2-REDUCTASE"/>
    <property type="match status" value="1"/>
</dbReference>
<organism evidence="14 15">
    <name type="scientific">Flavonifractor plautii 1_3_50AFAA</name>
    <dbReference type="NCBI Taxonomy" id="742738"/>
    <lineage>
        <taxon>Bacteria</taxon>
        <taxon>Bacillati</taxon>
        <taxon>Bacillota</taxon>
        <taxon>Clostridia</taxon>
        <taxon>Eubacteriales</taxon>
        <taxon>Oscillospiraceae</taxon>
        <taxon>Flavonifractor</taxon>
    </lineage>
</organism>
<sequence length="343" mass="37109">MKAAIMGAGAMGTVLGAFLTRNGFPVDLIDSYPAQVDALNEKGAGVVGCAELTVPVRALLPEQMEGVYDLVFLMVKQTNNEASLRALLPHLGENSTVCTLQNGVPELAVAEFVGRNRTVGGACRWGATFVEPGISELTNALSARTVLFEIGEIDGRITDRIRAVAEVLGHMDNGKVEITDNLMGARWLKLMLNCCMSGLSSALGCTFESVISSEKALACTSYLAAEVVHAARAAGFQLTDTNGLNTAEIADFQTKEELERSKGYIYRNYYPLRTAKASMLQDLERGKKTEIQMINGYVGAMGRKYGVPTPFNDLVVKIITDIEEGRRRAEFGNLALFVLPELQ</sequence>
<evidence type="ECO:0000256" key="1">
    <source>
        <dbReference type="ARBA" id="ARBA00002919"/>
    </source>
</evidence>
<evidence type="ECO:0000256" key="8">
    <source>
        <dbReference type="ARBA" id="ARBA00023002"/>
    </source>
</evidence>
<evidence type="ECO:0000256" key="3">
    <source>
        <dbReference type="ARBA" id="ARBA00007870"/>
    </source>
</evidence>
<dbReference type="GO" id="GO:0005737">
    <property type="term" value="C:cytoplasm"/>
    <property type="evidence" value="ECO:0007669"/>
    <property type="project" value="TreeGrafter"/>
</dbReference>
<comment type="similarity">
    <text evidence="3 11">Belongs to the ketopantoate reductase family.</text>
</comment>
<dbReference type="InterPro" id="IPR013332">
    <property type="entry name" value="KPR_N"/>
</dbReference>
<evidence type="ECO:0000256" key="4">
    <source>
        <dbReference type="ARBA" id="ARBA00013014"/>
    </source>
</evidence>
<evidence type="ECO:0000256" key="11">
    <source>
        <dbReference type="RuleBase" id="RU362068"/>
    </source>
</evidence>
<dbReference type="Pfam" id="PF02558">
    <property type="entry name" value="ApbA"/>
    <property type="match status" value="1"/>
</dbReference>
<dbReference type="InterPro" id="IPR003710">
    <property type="entry name" value="ApbA"/>
</dbReference>
<keyword evidence="15" id="KW-1185">Reference proteome</keyword>
<comment type="catalytic activity">
    <reaction evidence="10 11">
        <text>(R)-pantoate + NADP(+) = 2-dehydropantoate + NADPH + H(+)</text>
        <dbReference type="Rhea" id="RHEA:16233"/>
        <dbReference type="ChEBI" id="CHEBI:11561"/>
        <dbReference type="ChEBI" id="CHEBI:15378"/>
        <dbReference type="ChEBI" id="CHEBI:15980"/>
        <dbReference type="ChEBI" id="CHEBI:57783"/>
        <dbReference type="ChEBI" id="CHEBI:58349"/>
        <dbReference type="EC" id="1.1.1.169"/>
    </reaction>
</comment>
<dbReference type="InterPro" id="IPR013328">
    <property type="entry name" value="6PGD_dom2"/>
</dbReference>
<dbReference type="EC" id="1.1.1.169" evidence="4 11"/>
<dbReference type="UniPathway" id="UPA00028">
    <property type="reaction ID" value="UER00004"/>
</dbReference>
<dbReference type="InterPro" id="IPR036291">
    <property type="entry name" value="NAD(P)-bd_dom_sf"/>
</dbReference>
<comment type="caution">
    <text evidence="14">The sequence shown here is derived from an EMBL/GenBank/DDBJ whole genome shotgun (WGS) entry which is preliminary data.</text>
</comment>
<gene>
    <name evidence="14" type="ORF">HMPREF9460_00530</name>
</gene>
<evidence type="ECO:0000256" key="5">
    <source>
        <dbReference type="ARBA" id="ARBA00019465"/>
    </source>
</evidence>
<dbReference type="eggNOG" id="COG1893">
    <property type="taxonomic scope" value="Bacteria"/>
</dbReference>
<dbReference type="HOGENOM" id="CLU_031468_0_0_9"/>
<evidence type="ECO:0000313" key="14">
    <source>
        <dbReference type="EMBL" id="KGF57016.1"/>
    </source>
</evidence>
<protein>
    <recommendedName>
        <fullName evidence="5 11">2-dehydropantoate 2-reductase</fullName>
        <ecNumber evidence="4 11">1.1.1.169</ecNumber>
    </recommendedName>
    <alternativeName>
        <fullName evidence="9 11">Ketopantoate reductase</fullName>
    </alternativeName>
</protein>
<evidence type="ECO:0000256" key="2">
    <source>
        <dbReference type="ARBA" id="ARBA00004994"/>
    </source>
</evidence>
<dbReference type="GO" id="GO:0015940">
    <property type="term" value="P:pantothenate biosynthetic process"/>
    <property type="evidence" value="ECO:0007669"/>
    <property type="project" value="UniProtKB-UniPathway"/>
</dbReference>
<dbReference type="SUPFAM" id="SSF48179">
    <property type="entry name" value="6-phosphogluconate dehydrogenase C-terminal domain-like"/>
    <property type="match status" value="1"/>
</dbReference>
<evidence type="ECO:0000313" key="15">
    <source>
        <dbReference type="Proteomes" id="UP000029585"/>
    </source>
</evidence>
<evidence type="ECO:0000256" key="10">
    <source>
        <dbReference type="ARBA" id="ARBA00048793"/>
    </source>
</evidence>
<evidence type="ECO:0000259" key="13">
    <source>
        <dbReference type="Pfam" id="PF08546"/>
    </source>
</evidence>
<dbReference type="GO" id="GO:0050661">
    <property type="term" value="F:NADP binding"/>
    <property type="evidence" value="ECO:0007669"/>
    <property type="project" value="TreeGrafter"/>
</dbReference>
<reference evidence="14 15" key="1">
    <citation type="submission" date="2011-08" db="EMBL/GenBank/DDBJ databases">
        <title>The Genome Sequence of Clostridium orbiscindens 1_3_50AFAA.</title>
        <authorList>
            <consortium name="The Broad Institute Genome Sequencing Platform"/>
            <person name="Earl A."/>
            <person name="Ward D."/>
            <person name="Feldgarden M."/>
            <person name="Gevers D."/>
            <person name="Daigneault M."/>
            <person name="Strauss J."/>
            <person name="Allen-Vercoe E."/>
            <person name="Young S.K."/>
            <person name="Zeng Q."/>
            <person name="Gargeya S."/>
            <person name="Fitzgerald M."/>
            <person name="Haas B."/>
            <person name="Abouelleil A."/>
            <person name="Alvarado L."/>
            <person name="Arachchi H.M."/>
            <person name="Berlin A."/>
            <person name="Brown A."/>
            <person name="Chapman S.B."/>
            <person name="Chen Z."/>
            <person name="Dunbar C."/>
            <person name="Freedman E."/>
            <person name="Gearin G."/>
            <person name="Gellesch M."/>
            <person name="Goldberg J."/>
            <person name="Griggs A."/>
            <person name="Gujja S."/>
            <person name="Heiman D."/>
            <person name="Howarth C."/>
            <person name="Larson L."/>
            <person name="Lui A."/>
            <person name="MacDonald P.J.P."/>
            <person name="Montmayeur A."/>
            <person name="Murphy C."/>
            <person name="Neiman D."/>
            <person name="Pearson M."/>
            <person name="Priest M."/>
            <person name="Roberts A."/>
            <person name="Saif S."/>
            <person name="Shea T."/>
            <person name="Shenoy N."/>
            <person name="Sisk P."/>
            <person name="Stolte C."/>
            <person name="Sykes S."/>
            <person name="Wortman J."/>
            <person name="Nusbaum C."/>
            <person name="Birren B."/>
        </authorList>
    </citation>
    <scope>NUCLEOTIDE SEQUENCE [LARGE SCALE GENOMIC DNA]</scope>
    <source>
        <strain evidence="14 15">1_3_50AFAA</strain>
    </source>
</reference>
<dbReference type="SUPFAM" id="SSF51735">
    <property type="entry name" value="NAD(P)-binding Rossmann-fold domains"/>
    <property type="match status" value="1"/>
</dbReference>
<evidence type="ECO:0000256" key="6">
    <source>
        <dbReference type="ARBA" id="ARBA00022655"/>
    </source>
</evidence>
<dbReference type="EMBL" id="ADLO01000020">
    <property type="protein sequence ID" value="KGF57016.1"/>
    <property type="molecule type" value="Genomic_DNA"/>
</dbReference>
<dbReference type="PANTHER" id="PTHR43765">
    <property type="entry name" value="2-DEHYDROPANTOATE 2-REDUCTASE-RELATED"/>
    <property type="match status" value="1"/>
</dbReference>
<feature type="domain" description="Ketopantoate reductase C-terminal" evidence="13">
    <location>
        <begin position="181"/>
        <end position="322"/>
    </location>
</feature>
<dbReference type="Gene3D" id="3.40.50.720">
    <property type="entry name" value="NAD(P)-binding Rossmann-like Domain"/>
    <property type="match status" value="1"/>
</dbReference>
<name>A0A096BDC6_FLAPL</name>
<dbReference type="GO" id="GO:0008677">
    <property type="term" value="F:2-dehydropantoate 2-reductase activity"/>
    <property type="evidence" value="ECO:0007669"/>
    <property type="project" value="UniProtKB-EC"/>
</dbReference>
<evidence type="ECO:0000259" key="12">
    <source>
        <dbReference type="Pfam" id="PF02558"/>
    </source>
</evidence>
<keyword evidence="8 11" id="KW-0560">Oxidoreductase</keyword>
<accession>A0A096BDC6</accession>
<keyword evidence="6 11" id="KW-0566">Pantothenate biosynthesis</keyword>
<dbReference type="Pfam" id="PF08546">
    <property type="entry name" value="ApbA_C"/>
    <property type="match status" value="1"/>
</dbReference>
<dbReference type="PATRIC" id="fig|742738.3.peg.552"/>
<feature type="domain" description="Ketopantoate reductase N-terminal" evidence="12">
    <location>
        <begin position="4"/>
        <end position="139"/>
    </location>
</feature>
<dbReference type="Proteomes" id="UP000029585">
    <property type="component" value="Unassembled WGS sequence"/>
</dbReference>
<dbReference type="NCBIfam" id="TIGR00745">
    <property type="entry name" value="apbA_panE"/>
    <property type="match status" value="1"/>
</dbReference>
<proteinExistence type="inferred from homology"/>
<evidence type="ECO:0000256" key="7">
    <source>
        <dbReference type="ARBA" id="ARBA00022857"/>
    </source>
</evidence>
<comment type="pathway">
    <text evidence="2 11">Cofactor biosynthesis; (R)-pantothenate biosynthesis; (R)-pantoate from 3-methyl-2-oxobutanoate: step 2/2.</text>
</comment>
<dbReference type="AlphaFoldDB" id="A0A096BDC6"/>
<dbReference type="InterPro" id="IPR013752">
    <property type="entry name" value="KPA_reductase"/>
</dbReference>
<evidence type="ECO:0000256" key="9">
    <source>
        <dbReference type="ARBA" id="ARBA00032024"/>
    </source>
</evidence>
<comment type="function">
    <text evidence="1 11">Catalyzes the NADPH-dependent reduction of ketopantoate into pantoic acid.</text>
</comment>
<dbReference type="InterPro" id="IPR008927">
    <property type="entry name" value="6-PGluconate_DH-like_C_sf"/>
</dbReference>
<keyword evidence="7 11" id="KW-0521">NADP</keyword>